<evidence type="ECO:0000313" key="2">
    <source>
        <dbReference type="Proteomes" id="UP000006263"/>
    </source>
</evidence>
<reference evidence="1 2" key="1">
    <citation type="journal article" date="2017" name="Antonie Van Leeuwenhoek">
        <title>Rhizobium rhizosphaerae sp. nov., a novel species isolated from rice rhizosphere.</title>
        <authorList>
            <person name="Zhao J.J."/>
            <person name="Zhang J."/>
            <person name="Zhang R.J."/>
            <person name="Zhang C.W."/>
            <person name="Yin H.Q."/>
            <person name="Zhang X.X."/>
        </authorList>
    </citation>
    <scope>NUCLEOTIDE SEQUENCE [LARGE SCALE GENOMIC DNA]</scope>
    <source>
        <strain evidence="1 2">KMM 241</strain>
    </source>
</reference>
<accession>K6ZPG7</accession>
<organism evidence="1 2">
    <name type="scientific">Paraglaciecola mesophila KMM 241</name>
    <dbReference type="NCBI Taxonomy" id="1128912"/>
    <lineage>
        <taxon>Bacteria</taxon>
        <taxon>Pseudomonadati</taxon>
        <taxon>Pseudomonadota</taxon>
        <taxon>Gammaproteobacteria</taxon>
        <taxon>Alteromonadales</taxon>
        <taxon>Alteromonadaceae</taxon>
        <taxon>Paraglaciecola</taxon>
    </lineage>
</organism>
<dbReference type="Proteomes" id="UP000006263">
    <property type="component" value="Unassembled WGS sequence"/>
</dbReference>
<protein>
    <submittedName>
        <fullName evidence="1">Uncharacterized protein</fullName>
    </submittedName>
</protein>
<proteinExistence type="predicted"/>
<dbReference type="AlphaFoldDB" id="K6ZPG7"/>
<evidence type="ECO:0000313" key="1">
    <source>
        <dbReference type="EMBL" id="GAC25240.1"/>
    </source>
</evidence>
<gene>
    <name evidence="1" type="ORF">GMES_2950</name>
</gene>
<name>K6ZPG7_9ALTE</name>
<comment type="caution">
    <text evidence="1">The sequence shown here is derived from an EMBL/GenBank/DDBJ whole genome shotgun (WGS) entry which is preliminary data.</text>
</comment>
<dbReference type="EMBL" id="BAEP01000058">
    <property type="protein sequence ID" value="GAC25240.1"/>
    <property type="molecule type" value="Genomic_DNA"/>
</dbReference>
<sequence length="65" mass="7285">MGTPHFSVMSSAASNQSRFSKNISQILLMFFGGVVVQLDRQKMEAASSKIRPSLNRPSLIRLDFR</sequence>